<dbReference type="OrthoDB" id="9811969at2"/>
<dbReference type="RefSeq" id="WP_136346611.1">
    <property type="nucleotide sequence ID" value="NZ_SSOC01000001.1"/>
</dbReference>
<keyword evidence="2 5" id="KW-0812">Transmembrane</keyword>
<feature type="transmembrane region" description="Helical" evidence="5">
    <location>
        <begin position="146"/>
        <end position="164"/>
    </location>
</feature>
<feature type="transmembrane region" description="Helical" evidence="5">
    <location>
        <begin position="46"/>
        <end position="69"/>
    </location>
</feature>
<dbReference type="GO" id="GO:0016020">
    <property type="term" value="C:membrane"/>
    <property type="evidence" value="ECO:0007669"/>
    <property type="project" value="UniProtKB-SubCell"/>
</dbReference>
<evidence type="ECO:0000313" key="6">
    <source>
        <dbReference type="EMBL" id="THF67202.1"/>
    </source>
</evidence>
<evidence type="ECO:0000256" key="1">
    <source>
        <dbReference type="ARBA" id="ARBA00004141"/>
    </source>
</evidence>
<feature type="transmembrane region" description="Helical" evidence="5">
    <location>
        <begin position="81"/>
        <end position="100"/>
    </location>
</feature>
<dbReference type="PANTHER" id="PTHR12714:SF9">
    <property type="entry name" value="PROTEIN-S-ISOPRENYLCYSTEINE O-METHYLTRANSFERASE"/>
    <property type="match status" value="1"/>
</dbReference>
<dbReference type="AlphaFoldDB" id="A0A4S4B3H6"/>
<reference evidence="6 7" key="1">
    <citation type="submission" date="2019-04" db="EMBL/GenBank/DDBJ databases">
        <title>Azoarcus nasutitermitis sp. nov. isolated from termite nest.</title>
        <authorList>
            <person name="Lin S.-Y."/>
            <person name="Hameed A."/>
            <person name="Hsu Y.-H."/>
            <person name="Young C.-C."/>
        </authorList>
    </citation>
    <scope>NUCLEOTIDE SEQUENCE [LARGE SCALE GENOMIC DNA]</scope>
    <source>
        <strain evidence="6 7">CC-YHH838</strain>
    </source>
</reference>
<name>A0A4S4B3H6_9RHOO</name>
<keyword evidence="7" id="KW-1185">Reference proteome</keyword>
<comment type="caution">
    <text evidence="6">The sequence shown here is derived from an EMBL/GenBank/DDBJ whole genome shotgun (WGS) entry which is preliminary data.</text>
</comment>
<dbReference type="EMBL" id="SSOC01000001">
    <property type="protein sequence ID" value="THF67202.1"/>
    <property type="molecule type" value="Genomic_DNA"/>
</dbReference>
<dbReference type="GO" id="GO:0032259">
    <property type="term" value="P:methylation"/>
    <property type="evidence" value="ECO:0007669"/>
    <property type="project" value="UniProtKB-KW"/>
</dbReference>
<keyword evidence="6" id="KW-0808">Transferase</keyword>
<dbReference type="InterPro" id="IPR007269">
    <property type="entry name" value="ICMT_MeTrfase"/>
</dbReference>
<sequence>MTEDHAEFLLVFLVLSGLVLVGDACVSLWRRYGDPVGVGGGADAELYWLMMITGCSMVVVPLVDAFVPWLEFADFHFSADLAWFGLLVGLLAVWLCWRSLRDRPGSPQSPGQEQFAVSGIYRHIRHPFYTALMLLAMAQVLLSQNWLGGLAAVLSFALVYGLRVPRDELAALERFGHNYLDYMNMTGSLLPRLFSRQRED</sequence>
<evidence type="ECO:0000256" key="3">
    <source>
        <dbReference type="ARBA" id="ARBA00022989"/>
    </source>
</evidence>
<dbReference type="PANTHER" id="PTHR12714">
    <property type="entry name" value="PROTEIN-S ISOPRENYLCYSTEINE O-METHYLTRANSFERASE"/>
    <property type="match status" value="1"/>
</dbReference>
<keyword evidence="6" id="KW-0489">Methyltransferase</keyword>
<dbReference type="Pfam" id="PF04140">
    <property type="entry name" value="ICMT"/>
    <property type="match status" value="1"/>
</dbReference>
<keyword evidence="3 5" id="KW-1133">Transmembrane helix</keyword>
<proteinExistence type="predicted"/>
<gene>
    <name evidence="6" type="ORF">E6C76_02135</name>
</gene>
<dbReference type="Proteomes" id="UP000308430">
    <property type="component" value="Unassembled WGS sequence"/>
</dbReference>
<feature type="transmembrane region" description="Helical" evidence="5">
    <location>
        <begin position="6"/>
        <end position="26"/>
    </location>
</feature>
<keyword evidence="4 5" id="KW-0472">Membrane</keyword>
<evidence type="ECO:0000256" key="5">
    <source>
        <dbReference type="SAM" id="Phobius"/>
    </source>
</evidence>
<protein>
    <submittedName>
        <fullName evidence="6">Isoprenylcysteine carboxylmethyltransferase family protein</fullName>
    </submittedName>
</protein>
<organism evidence="6 7">
    <name type="scientific">Pseudothauera nasutitermitis</name>
    <dbReference type="NCBI Taxonomy" id="2565930"/>
    <lineage>
        <taxon>Bacteria</taxon>
        <taxon>Pseudomonadati</taxon>
        <taxon>Pseudomonadota</taxon>
        <taxon>Betaproteobacteria</taxon>
        <taxon>Rhodocyclales</taxon>
        <taxon>Zoogloeaceae</taxon>
        <taxon>Pseudothauera</taxon>
    </lineage>
</organism>
<evidence type="ECO:0000256" key="2">
    <source>
        <dbReference type="ARBA" id="ARBA00022692"/>
    </source>
</evidence>
<evidence type="ECO:0000256" key="4">
    <source>
        <dbReference type="ARBA" id="ARBA00023136"/>
    </source>
</evidence>
<accession>A0A4S4B3H6</accession>
<evidence type="ECO:0000313" key="7">
    <source>
        <dbReference type="Proteomes" id="UP000308430"/>
    </source>
</evidence>
<comment type="subcellular location">
    <subcellularLocation>
        <location evidence="1">Membrane</location>
        <topology evidence="1">Multi-pass membrane protein</topology>
    </subcellularLocation>
</comment>
<dbReference type="GO" id="GO:0004671">
    <property type="term" value="F:protein C-terminal S-isoprenylcysteine carboxyl O-methyltransferase activity"/>
    <property type="evidence" value="ECO:0007669"/>
    <property type="project" value="InterPro"/>
</dbReference>
<dbReference type="Gene3D" id="1.20.120.1630">
    <property type="match status" value="1"/>
</dbReference>